<evidence type="ECO:0000313" key="3">
    <source>
        <dbReference type="EMBL" id="KAG2502607.1"/>
    </source>
</evidence>
<feature type="region of interest" description="Disordered" evidence="1">
    <location>
        <begin position="80"/>
        <end position="104"/>
    </location>
</feature>
<evidence type="ECO:0000313" key="5">
    <source>
        <dbReference type="EMBL" id="RLN72370.1"/>
    </source>
</evidence>
<dbReference type="EMBL" id="JPWV03001106">
    <property type="protein sequence ID" value="KAG2502607.1"/>
    <property type="molecule type" value="Genomic_DNA"/>
</dbReference>
<dbReference type="InterPro" id="IPR001148">
    <property type="entry name" value="CA_dom"/>
</dbReference>
<reference evidence="3" key="3">
    <citation type="submission" date="2020-06" db="EMBL/GenBank/DDBJ databases">
        <authorList>
            <person name="Studholme D.J."/>
        </authorList>
    </citation>
    <scope>NUCLEOTIDE SEQUENCE</scope>
    <source>
        <strain evidence="3">NZFS 2646</strain>
    </source>
</reference>
<dbReference type="Proteomes" id="UP000285624">
    <property type="component" value="Unassembled WGS sequence"/>
</dbReference>
<dbReference type="AlphaFoldDB" id="A0A3R7G4Q7"/>
<reference evidence="6 7" key="2">
    <citation type="submission" date="2018-07" db="EMBL/GenBank/DDBJ databases">
        <title>Genome sequencing of oomycete isolates from Chile give support for New Zealand origin for Phytophthora kernoviae and make available the first Nothophytophthora sp. genome.</title>
        <authorList>
            <person name="Studholme D.J."/>
            <person name="Sanfuentes E."/>
            <person name="Panda P."/>
            <person name="Hill R."/>
            <person name="Sambles C."/>
            <person name="Grant M."/>
            <person name="Williams N.M."/>
            <person name="Mcdougal R.L."/>
        </authorList>
    </citation>
    <scope>NUCLEOTIDE SEQUENCE [LARGE SCALE GENOMIC DNA]</scope>
    <source>
        <strain evidence="4">Chile2</strain>
        <strain evidence="5">Chile4</strain>
    </source>
</reference>
<dbReference type="EMBL" id="MAYM02001103">
    <property type="protein sequence ID" value="RLN26703.1"/>
    <property type="molecule type" value="Genomic_DNA"/>
</dbReference>
<dbReference type="InterPro" id="IPR036398">
    <property type="entry name" value="CA_dom_sf"/>
</dbReference>
<dbReference type="EMBL" id="MBDN02001200">
    <property type="protein sequence ID" value="RLN72370.1"/>
    <property type="molecule type" value="Genomic_DNA"/>
</dbReference>
<dbReference type="Proteomes" id="UP000285883">
    <property type="component" value="Unassembled WGS sequence"/>
</dbReference>
<dbReference type="STRING" id="325452.A0A3R7G4Q7"/>
<keyword evidence="6" id="KW-1185">Reference proteome</keyword>
<evidence type="ECO:0000256" key="1">
    <source>
        <dbReference type="SAM" id="MobiDB-lite"/>
    </source>
</evidence>
<dbReference type="Proteomes" id="UP000785171">
    <property type="component" value="Unassembled WGS sequence"/>
</dbReference>
<feature type="domain" description="Alpha-carbonic anhydrase" evidence="2">
    <location>
        <begin position="4"/>
        <end position="104"/>
    </location>
</feature>
<dbReference type="Gene3D" id="3.10.200.10">
    <property type="entry name" value="Alpha carbonic anhydrase"/>
    <property type="match status" value="1"/>
</dbReference>
<gene>
    <name evidence="4" type="ORF">BBI17_009786</name>
    <name evidence="5" type="ORF">BBO99_00009823</name>
    <name evidence="3" type="ORF">JM16_009740</name>
</gene>
<dbReference type="PROSITE" id="PS51144">
    <property type="entry name" value="ALPHA_CA_2"/>
    <property type="match status" value="1"/>
</dbReference>
<feature type="compositionally biased region" description="Gly residues" evidence="1">
    <location>
        <begin position="92"/>
        <end position="104"/>
    </location>
</feature>
<protein>
    <recommendedName>
        <fullName evidence="2">Alpha-carbonic anhydrase domain-containing protein</fullName>
    </recommendedName>
</protein>
<evidence type="ECO:0000313" key="6">
    <source>
        <dbReference type="Proteomes" id="UP000285624"/>
    </source>
</evidence>
<accession>A0A3R7G4Q7</accession>
<dbReference type="SUPFAM" id="SSF51069">
    <property type="entry name" value="Carbonic anhydrase"/>
    <property type="match status" value="1"/>
</dbReference>
<evidence type="ECO:0000313" key="7">
    <source>
        <dbReference type="Proteomes" id="UP000285883"/>
    </source>
</evidence>
<dbReference type="Pfam" id="PF00194">
    <property type="entry name" value="Carb_anhydrase"/>
    <property type="match status" value="1"/>
</dbReference>
<comment type="caution">
    <text evidence="4">The sequence shown here is derived from an EMBL/GenBank/DDBJ whole genome shotgun (WGS) entry which is preliminary data.</text>
</comment>
<proteinExistence type="predicted"/>
<organism evidence="4 7">
    <name type="scientific">Phytophthora kernoviae</name>
    <dbReference type="NCBI Taxonomy" id="325452"/>
    <lineage>
        <taxon>Eukaryota</taxon>
        <taxon>Sar</taxon>
        <taxon>Stramenopiles</taxon>
        <taxon>Oomycota</taxon>
        <taxon>Peronosporomycetes</taxon>
        <taxon>Peronosporales</taxon>
        <taxon>Peronosporaceae</taxon>
        <taxon>Phytophthora</taxon>
    </lineage>
</organism>
<reference evidence="3" key="1">
    <citation type="journal article" date="2015" name="Genom Data">
        <title>Genome sequences of six Phytophthora species associated with forests in New Zealand.</title>
        <authorList>
            <person name="Studholme D.J."/>
            <person name="McDougal R.L."/>
            <person name="Sambles C."/>
            <person name="Hansen E."/>
            <person name="Hardy G."/>
            <person name="Grant M."/>
            <person name="Ganley R.J."/>
            <person name="Williams N.M."/>
        </authorList>
    </citation>
    <scope>NUCLEOTIDE SEQUENCE</scope>
    <source>
        <strain evidence="3">NZFS 2646</strain>
    </source>
</reference>
<name>A0A3R7G4Q7_9STRA</name>
<evidence type="ECO:0000313" key="4">
    <source>
        <dbReference type="EMBL" id="RLN26703.1"/>
    </source>
</evidence>
<evidence type="ECO:0000259" key="2">
    <source>
        <dbReference type="PROSITE" id="PS51144"/>
    </source>
</evidence>
<sequence>MGGAPWGYKTSDATMASPEQWADHYPTCAGSRQSPIDITTTTSGSVAARSLAFSGECDSYSLTQPDESSKASITIHVATDRGDTSDCDGAGCDNGGGDGNEIHL</sequence>